<proteinExistence type="inferred from homology"/>
<evidence type="ECO:0000256" key="1">
    <source>
        <dbReference type="ARBA" id="ARBA00005776"/>
    </source>
</evidence>
<keyword evidence="4" id="KW-1185">Reference proteome</keyword>
<name>A0A3L5TSH1_MYTGA</name>
<dbReference type="SMR" id="A0A3L5TSH1"/>
<dbReference type="PANTHER" id="PTHR11373:SF4">
    <property type="entry name" value="DEOXYNUCLEOSIDE TRIPHOSPHATE TRIPHOSPHOHYDROLASE SAMHD1"/>
    <property type="match status" value="1"/>
</dbReference>
<dbReference type="SUPFAM" id="SSF109604">
    <property type="entry name" value="HD-domain/PDEase-like"/>
    <property type="match status" value="1"/>
</dbReference>
<comment type="similarity">
    <text evidence="1">Belongs to the SAMHD1 family.</text>
</comment>
<dbReference type="AlphaFoldDB" id="A0A3L5TSH1"/>
<dbReference type="EMBL" id="KV586243">
    <property type="protein sequence ID" value="OPL32876.1"/>
    <property type="molecule type" value="Genomic_DNA"/>
</dbReference>
<sequence>MVSLNLFPQPSDEMPLFRRRFYDDTFAFETQTISEQTPKERLTNQREEICRRTCFLAGRLACQLQKRLDQDIEKLGENDDIEKLREDDDIEKLGEDDDKEKLEEDDDIKKLGEDNEKKMYVEKLKKAKMTDDDKLCIEIAGLCHDIGHGPYSHLFDRLFMKAMKEKDPSIEEWTVCVNNFNGYFIH</sequence>
<dbReference type="GO" id="GO:0005634">
    <property type="term" value="C:nucleus"/>
    <property type="evidence" value="ECO:0007669"/>
    <property type="project" value="TreeGrafter"/>
</dbReference>
<dbReference type="InterPro" id="IPR003607">
    <property type="entry name" value="HD/PDEase_dom"/>
</dbReference>
<dbReference type="Proteomes" id="UP000266721">
    <property type="component" value="Unassembled WGS sequence"/>
</dbReference>
<feature type="non-terminal residue" evidence="3">
    <location>
        <position position="1"/>
    </location>
</feature>
<comment type="caution">
    <text evidence="3">The sequence shown here is derived from an EMBL/GenBank/DDBJ whole genome shotgun (WGS) entry which is preliminary data.</text>
</comment>
<accession>A0A3L5TSH1</accession>
<evidence type="ECO:0000256" key="2">
    <source>
        <dbReference type="SAM" id="MobiDB-lite"/>
    </source>
</evidence>
<dbReference type="Gene3D" id="1.10.3210.10">
    <property type="entry name" value="Hypothetical protein af1432"/>
    <property type="match status" value="1"/>
</dbReference>
<feature type="compositionally biased region" description="Acidic residues" evidence="2">
    <location>
        <begin position="87"/>
        <end position="98"/>
    </location>
</feature>
<dbReference type="GO" id="GO:0008832">
    <property type="term" value="F:dGTPase activity"/>
    <property type="evidence" value="ECO:0007669"/>
    <property type="project" value="TreeGrafter"/>
</dbReference>
<dbReference type="PANTHER" id="PTHR11373">
    <property type="entry name" value="DEOXYNUCLEOSIDE TRIPHOSPHATE TRIPHOSPHOHYDROLASE"/>
    <property type="match status" value="1"/>
</dbReference>
<evidence type="ECO:0000313" key="4">
    <source>
        <dbReference type="Proteomes" id="UP000266721"/>
    </source>
</evidence>
<keyword evidence="3" id="KW-0378">Hydrolase</keyword>
<feature type="region of interest" description="Disordered" evidence="2">
    <location>
        <begin position="83"/>
        <end position="105"/>
    </location>
</feature>
<dbReference type="CDD" id="cd00077">
    <property type="entry name" value="HDc"/>
    <property type="match status" value="1"/>
</dbReference>
<evidence type="ECO:0000313" key="3">
    <source>
        <dbReference type="EMBL" id="OPL32876.1"/>
    </source>
</evidence>
<organism evidence="3 4">
    <name type="scientific">Mytilus galloprovincialis</name>
    <name type="common">Mediterranean mussel</name>
    <dbReference type="NCBI Taxonomy" id="29158"/>
    <lineage>
        <taxon>Eukaryota</taxon>
        <taxon>Metazoa</taxon>
        <taxon>Spiralia</taxon>
        <taxon>Lophotrochozoa</taxon>
        <taxon>Mollusca</taxon>
        <taxon>Bivalvia</taxon>
        <taxon>Autobranchia</taxon>
        <taxon>Pteriomorphia</taxon>
        <taxon>Mytilida</taxon>
        <taxon>Mytiloidea</taxon>
        <taxon>Mytilidae</taxon>
        <taxon>Mytilinae</taxon>
        <taxon>Mytilus</taxon>
    </lineage>
</organism>
<protein>
    <submittedName>
        <fullName evidence="3">Deoxynucleoside samhd1-like triphosphate triphosphohydrolase</fullName>
    </submittedName>
</protein>
<dbReference type="GO" id="GO:0006203">
    <property type="term" value="P:dGTP catabolic process"/>
    <property type="evidence" value="ECO:0007669"/>
    <property type="project" value="TreeGrafter"/>
</dbReference>
<gene>
    <name evidence="3" type="ORF">AM593_06899</name>
</gene>
<dbReference type="InterPro" id="IPR050135">
    <property type="entry name" value="dGTPase-like"/>
</dbReference>
<reference evidence="3 4" key="1">
    <citation type="journal article" date="2016" name="PLoS ONE">
        <title>A First Insight into the Genome of the Filter-Feeder Mussel Mytilus galloprovincialis.</title>
        <authorList>
            <person name="Murgarella M."/>
            <person name="Puiu D."/>
            <person name="Novoa B."/>
            <person name="Figueras A."/>
            <person name="Posada D."/>
            <person name="Canchaya C."/>
        </authorList>
    </citation>
    <scope>NUCLEOTIDE SEQUENCE [LARGE SCALE GENOMIC DNA]</scope>
    <source>
        <tissue evidence="3">Muscle</tissue>
    </source>
</reference>